<reference evidence="2 3" key="1">
    <citation type="submission" date="2019-02" db="EMBL/GenBank/DDBJ databases">
        <title>Deep-cultivation of Planctomycetes and their phenomic and genomic characterization uncovers novel biology.</title>
        <authorList>
            <person name="Wiegand S."/>
            <person name="Jogler M."/>
            <person name="Boedeker C."/>
            <person name="Pinto D."/>
            <person name="Vollmers J."/>
            <person name="Rivas-Marin E."/>
            <person name="Kohn T."/>
            <person name="Peeters S.H."/>
            <person name="Heuer A."/>
            <person name="Rast P."/>
            <person name="Oberbeckmann S."/>
            <person name="Bunk B."/>
            <person name="Jeske O."/>
            <person name="Meyerdierks A."/>
            <person name="Storesund J.E."/>
            <person name="Kallscheuer N."/>
            <person name="Luecker S."/>
            <person name="Lage O.M."/>
            <person name="Pohl T."/>
            <person name="Merkel B.J."/>
            <person name="Hornburger P."/>
            <person name="Mueller R.-W."/>
            <person name="Bruemmer F."/>
            <person name="Labrenz M."/>
            <person name="Spormann A.M."/>
            <person name="Op den Camp H."/>
            <person name="Overmann J."/>
            <person name="Amann R."/>
            <person name="Jetten M.S.M."/>
            <person name="Mascher T."/>
            <person name="Medema M.H."/>
            <person name="Devos D.P."/>
            <person name="Kaster A.-K."/>
            <person name="Ovreas L."/>
            <person name="Rohde M."/>
            <person name="Galperin M.Y."/>
            <person name="Jogler C."/>
        </authorList>
    </citation>
    <scope>NUCLEOTIDE SEQUENCE [LARGE SCALE GENOMIC DNA]</scope>
    <source>
        <strain evidence="2 3">EC9</strain>
    </source>
</reference>
<gene>
    <name evidence="2" type="ORF">EC9_47520</name>
</gene>
<dbReference type="Proteomes" id="UP000319557">
    <property type="component" value="Chromosome"/>
</dbReference>
<feature type="region of interest" description="Disordered" evidence="1">
    <location>
        <begin position="238"/>
        <end position="284"/>
    </location>
</feature>
<evidence type="ECO:0000256" key="1">
    <source>
        <dbReference type="SAM" id="MobiDB-lite"/>
    </source>
</evidence>
<dbReference type="RefSeq" id="WP_145348342.1">
    <property type="nucleotide sequence ID" value="NZ_CP036261.1"/>
</dbReference>
<sequence>MSHISRLLIIALFTQVAVATTWGQNQLISIEGQFVGVRGQLMQVKGSDAQMYLVLLPKEPNKIQYSGTAAAGWLRPGVFVRFSGMFDDRGVGQEPILEMEAFTPNPRRPPRPDQLADVTPGIYPAEAGGGGGAAALFGGEAKVQPKQVGPSKYRIVGRVAGLGRKGELGVMTGPRQIVQVQLTEETRIKLEMEGAQFAMPGDRVVVEGYANPPTLTNVTANSVQIEAAELLGQVAAKPVRKTAKQRREEAAAKKAEAEKPAAEVEAGENEAAPAEAPAEADDAE</sequence>
<evidence type="ECO:0000313" key="2">
    <source>
        <dbReference type="EMBL" id="QDS90538.1"/>
    </source>
</evidence>
<dbReference type="OrthoDB" id="284466at2"/>
<dbReference type="EMBL" id="CP036261">
    <property type="protein sequence ID" value="QDS90538.1"/>
    <property type="molecule type" value="Genomic_DNA"/>
</dbReference>
<accession>A0A517M6N6</accession>
<dbReference type="KEGG" id="ruv:EC9_47520"/>
<evidence type="ECO:0000313" key="3">
    <source>
        <dbReference type="Proteomes" id="UP000319557"/>
    </source>
</evidence>
<dbReference type="AlphaFoldDB" id="A0A517M6N6"/>
<evidence type="ECO:0008006" key="4">
    <source>
        <dbReference type="Google" id="ProtNLM"/>
    </source>
</evidence>
<protein>
    <recommendedName>
        <fullName evidence="4">DUF5666 domain-containing protein</fullName>
    </recommendedName>
</protein>
<feature type="compositionally biased region" description="Basic and acidic residues" evidence="1">
    <location>
        <begin position="245"/>
        <end position="262"/>
    </location>
</feature>
<proteinExistence type="predicted"/>
<organism evidence="2 3">
    <name type="scientific">Rosistilla ulvae</name>
    <dbReference type="NCBI Taxonomy" id="1930277"/>
    <lineage>
        <taxon>Bacteria</taxon>
        <taxon>Pseudomonadati</taxon>
        <taxon>Planctomycetota</taxon>
        <taxon>Planctomycetia</taxon>
        <taxon>Pirellulales</taxon>
        <taxon>Pirellulaceae</taxon>
        <taxon>Rosistilla</taxon>
    </lineage>
</organism>
<name>A0A517M6N6_9BACT</name>
<keyword evidence="3" id="KW-1185">Reference proteome</keyword>